<dbReference type="Pfam" id="PF17100">
    <property type="entry name" value="NACHT_N"/>
    <property type="match status" value="1"/>
</dbReference>
<dbReference type="Proteomes" id="UP000838763">
    <property type="component" value="Unassembled WGS sequence"/>
</dbReference>
<sequence length="162" mass="17797">MASDLDLLSPQIRENKIWDRAYDGLKADEPNLVGAYEVILTRELRLSNASQGEAGQENGIEQGNTDTRRAQMREIIQIGEENTKEEIAAKETLGGNLRILPLIKALVDKAVKGSPAASIVWAGVCLLTPILKDPLDESVANRDGTAYVVPRVEWSIVSAFRR</sequence>
<organism evidence="2 3">
    <name type="scientific">Parascedosporium putredinis</name>
    <dbReference type="NCBI Taxonomy" id="1442378"/>
    <lineage>
        <taxon>Eukaryota</taxon>
        <taxon>Fungi</taxon>
        <taxon>Dikarya</taxon>
        <taxon>Ascomycota</taxon>
        <taxon>Pezizomycotina</taxon>
        <taxon>Sordariomycetes</taxon>
        <taxon>Hypocreomycetidae</taxon>
        <taxon>Microascales</taxon>
        <taxon>Microascaceae</taxon>
        <taxon>Parascedosporium</taxon>
    </lineage>
</organism>
<dbReference type="EMBL" id="CALLCH030000011">
    <property type="protein sequence ID" value="CAI4214576.1"/>
    <property type="molecule type" value="Genomic_DNA"/>
</dbReference>
<comment type="caution">
    <text evidence="2">The sequence shown here is derived from an EMBL/GenBank/DDBJ whole genome shotgun (WGS) entry which is preliminary data.</text>
</comment>
<evidence type="ECO:0000259" key="1">
    <source>
        <dbReference type="Pfam" id="PF17100"/>
    </source>
</evidence>
<dbReference type="AlphaFoldDB" id="A0A9P1H0X7"/>
<name>A0A9P1H0X7_9PEZI</name>
<proteinExistence type="predicted"/>
<dbReference type="OrthoDB" id="163438at2759"/>
<protein>
    <recommendedName>
        <fullName evidence="1">NWD NACHT-NTPase N-terminal domain-containing protein</fullName>
    </recommendedName>
</protein>
<accession>A0A9P1H0X7</accession>
<evidence type="ECO:0000313" key="3">
    <source>
        <dbReference type="Proteomes" id="UP000838763"/>
    </source>
</evidence>
<dbReference type="InterPro" id="IPR031359">
    <property type="entry name" value="NACHT_N"/>
</dbReference>
<keyword evidence="3" id="KW-1185">Reference proteome</keyword>
<gene>
    <name evidence="2" type="ORF">PPNO1_LOCUS4307</name>
</gene>
<evidence type="ECO:0000313" key="2">
    <source>
        <dbReference type="EMBL" id="CAI4214576.1"/>
    </source>
</evidence>
<reference evidence="2" key="1">
    <citation type="submission" date="2022-11" db="EMBL/GenBank/DDBJ databases">
        <authorList>
            <person name="Scott C."/>
            <person name="Bruce N."/>
        </authorList>
    </citation>
    <scope>NUCLEOTIDE SEQUENCE</scope>
</reference>
<feature type="domain" description="NWD NACHT-NTPase N-terminal" evidence="1">
    <location>
        <begin position="16"/>
        <end position="154"/>
    </location>
</feature>